<keyword evidence="6" id="KW-1185">Reference proteome</keyword>
<evidence type="ECO:0000256" key="1">
    <source>
        <dbReference type="ARBA" id="ARBA00023015"/>
    </source>
</evidence>
<dbReference type="Pfam" id="PF07729">
    <property type="entry name" value="FCD"/>
    <property type="match status" value="1"/>
</dbReference>
<dbReference type="SUPFAM" id="SSF48008">
    <property type="entry name" value="GntR ligand-binding domain-like"/>
    <property type="match status" value="1"/>
</dbReference>
<evidence type="ECO:0000313" key="6">
    <source>
        <dbReference type="Proteomes" id="UP000006866"/>
    </source>
</evidence>
<organism evidence="5 6">
    <name type="scientific">Halanaerobium praevalens (strain ATCC 33744 / DSM 2228 / GSL)</name>
    <dbReference type="NCBI Taxonomy" id="572479"/>
    <lineage>
        <taxon>Bacteria</taxon>
        <taxon>Bacillati</taxon>
        <taxon>Bacillota</taxon>
        <taxon>Clostridia</taxon>
        <taxon>Halanaerobiales</taxon>
        <taxon>Halanaerobiaceae</taxon>
        <taxon>Halanaerobium</taxon>
    </lineage>
</organism>
<dbReference type="PROSITE" id="PS50949">
    <property type="entry name" value="HTH_GNTR"/>
    <property type="match status" value="1"/>
</dbReference>
<dbReference type="InterPro" id="IPR011711">
    <property type="entry name" value="GntR_C"/>
</dbReference>
<dbReference type="Pfam" id="PF00392">
    <property type="entry name" value="GntR"/>
    <property type="match status" value="1"/>
</dbReference>
<dbReference type="GO" id="GO:0003677">
    <property type="term" value="F:DNA binding"/>
    <property type="evidence" value="ECO:0007669"/>
    <property type="project" value="UniProtKB-KW"/>
</dbReference>
<dbReference type="InterPro" id="IPR036390">
    <property type="entry name" value="WH_DNA-bd_sf"/>
</dbReference>
<dbReference type="InterPro" id="IPR008920">
    <property type="entry name" value="TF_FadR/GntR_C"/>
</dbReference>
<dbReference type="InterPro" id="IPR036388">
    <property type="entry name" value="WH-like_DNA-bd_sf"/>
</dbReference>
<dbReference type="RefSeq" id="WP_014554026.1">
    <property type="nucleotide sequence ID" value="NC_017455.1"/>
</dbReference>
<dbReference type="CDD" id="cd07377">
    <property type="entry name" value="WHTH_GntR"/>
    <property type="match status" value="1"/>
</dbReference>
<dbReference type="Proteomes" id="UP000006866">
    <property type="component" value="Chromosome"/>
</dbReference>
<keyword evidence="2" id="KW-0238">DNA-binding</keyword>
<evidence type="ECO:0000256" key="3">
    <source>
        <dbReference type="ARBA" id="ARBA00023163"/>
    </source>
</evidence>
<accession>E3DR20</accession>
<dbReference type="HOGENOM" id="CLU_017584_5_1_9"/>
<evidence type="ECO:0000259" key="4">
    <source>
        <dbReference type="PROSITE" id="PS50949"/>
    </source>
</evidence>
<dbReference type="eggNOG" id="COG1802">
    <property type="taxonomic scope" value="Bacteria"/>
</dbReference>
<dbReference type="SMART" id="SM00895">
    <property type="entry name" value="FCD"/>
    <property type="match status" value="1"/>
</dbReference>
<feature type="domain" description="HTH gntR-type" evidence="4">
    <location>
        <begin position="15"/>
        <end position="82"/>
    </location>
</feature>
<dbReference type="PATRIC" id="fig|572479.3.peg.1919"/>
<dbReference type="SMART" id="SM00345">
    <property type="entry name" value="HTH_GNTR"/>
    <property type="match status" value="1"/>
</dbReference>
<protein>
    <submittedName>
        <fullName evidence="5">Transcriptional regulator, GntR family</fullName>
    </submittedName>
</protein>
<dbReference type="EMBL" id="CP002175">
    <property type="protein sequence ID" value="ADO78009.1"/>
    <property type="molecule type" value="Genomic_DNA"/>
</dbReference>
<keyword evidence="3" id="KW-0804">Transcription</keyword>
<dbReference type="Gene3D" id="1.20.120.530">
    <property type="entry name" value="GntR ligand-binding domain-like"/>
    <property type="match status" value="1"/>
</dbReference>
<dbReference type="OrthoDB" id="9781630at2"/>
<dbReference type="STRING" id="572479.Hprae_1884"/>
<dbReference type="AlphaFoldDB" id="E3DR20"/>
<dbReference type="SUPFAM" id="SSF46785">
    <property type="entry name" value="Winged helix' DNA-binding domain"/>
    <property type="match status" value="1"/>
</dbReference>
<dbReference type="InterPro" id="IPR000524">
    <property type="entry name" value="Tscrpt_reg_HTH_GntR"/>
</dbReference>
<dbReference type="KEGG" id="hpk:Hprae_1884"/>
<proteinExistence type="predicted"/>
<dbReference type="Gene3D" id="1.10.10.10">
    <property type="entry name" value="Winged helix-like DNA-binding domain superfamily/Winged helix DNA-binding domain"/>
    <property type="match status" value="1"/>
</dbReference>
<reference evidence="6" key="1">
    <citation type="submission" date="2010-10" db="EMBL/GenBank/DDBJ databases">
        <title>The complete genome of Halanaerobium praevalens DSM 2228.</title>
        <authorList>
            <consortium name="US DOE Joint Genome Institute (JGI-PGF)"/>
            <person name="Lucas S."/>
            <person name="Copeland A."/>
            <person name="Lapidus A."/>
            <person name="Glavina del Rio T."/>
            <person name="Dalin E."/>
            <person name="Tice H."/>
            <person name="Bruce D."/>
            <person name="Goodwin L."/>
            <person name="Pitluck S."/>
            <person name="Kyrpides N."/>
            <person name="Mavromatis K."/>
            <person name="Ivanova N."/>
            <person name="Ovchinnikova G."/>
            <person name="Chertkov O."/>
            <person name="Detter J.C."/>
            <person name="Han C."/>
            <person name="Larimer F."/>
            <person name="Land M."/>
            <person name="Hauser L."/>
            <person name="Markowitz V."/>
            <person name="Cheng J.-F."/>
            <person name="Hugenholtz P."/>
            <person name="Woyke T."/>
            <person name="Wu D."/>
            <person name="Tindall B."/>
            <person name="Pomrenke H.G."/>
            <person name="Brambilla E."/>
            <person name="Klenk H.-P."/>
            <person name="Eisen J.A."/>
        </authorList>
    </citation>
    <scope>NUCLEOTIDE SEQUENCE [LARGE SCALE GENOMIC DNA]</scope>
    <source>
        <strain evidence="6">ATCC 33744 / DSM 2228 / GSL</strain>
    </source>
</reference>
<name>E3DR20_HALPG</name>
<sequence>MSKFNLNAIDSYSYEPLRKQVYKVLREAILKGELMIGEKITEMEIASELSVSRTPVREAFRMLEQEELINIIPQQGVFIAGIETKKEIDDIFQIRVELEGLAAYLAAKNIDQEQRKMLKNYIQEIENCIESNDQRGCIRVDIAFHRIIKEAAQNKWLAKFLDTLFEQATRFRRSSFSRAGRMEEFLAEHKELAAAIINGEAQEARLSAEAHIKAAWNSILSVFEKEQS</sequence>
<dbReference type="PANTHER" id="PTHR43537:SF24">
    <property type="entry name" value="GLUCONATE OPERON TRANSCRIPTIONAL REPRESSOR"/>
    <property type="match status" value="1"/>
</dbReference>
<gene>
    <name evidence="5" type="ordered locus">Hprae_1884</name>
</gene>
<reference evidence="5 6" key="2">
    <citation type="journal article" date="2011" name="Stand. Genomic Sci.">
        <title>Complete genome sequence of the extremely halophilic Halanaerobium praevalens type strain (GSL).</title>
        <authorList>
            <person name="Ivanova N."/>
            <person name="Sikorski J."/>
            <person name="Chertkov O."/>
            <person name="Nolan M."/>
            <person name="Lucas S."/>
            <person name="Hammon N."/>
            <person name="Deshpande S."/>
            <person name="Cheng J.F."/>
            <person name="Tapia R."/>
            <person name="Han C."/>
            <person name="Goodwin L."/>
            <person name="Pitluck S."/>
            <person name="Huntemann M."/>
            <person name="Liolios K."/>
            <person name="Pagani I."/>
            <person name="Mavromatis K."/>
            <person name="Ovchinikova G."/>
            <person name="Pati A."/>
            <person name="Chen A."/>
            <person name="Palaniappan K."/>
            <person name="Land M."/>
            <person name="Hauser L."/>
            <person name="Brambilla E.M."/>
            <person name="Kannan K.P."/>
            <person name="Rohde M."/>
            <person name="Tindall B.J."/>
            <person name="Goker M."/>
            <person name="Detter J.C."/>
            <person name="Woyke T."/>
            <person name="Bristow J."/>
            <person name="Eisen J.A."/>
            <person name="Markowitz V."/>
            <person name="Hugenholtz P."/>
            <person name="Kyrpides N.C."/>
            <person name="Klenk H.P."/>
            <person name="Lapidus A."/>
        </authorList>
    </citation>
    <scope>NUCLEOTIDE SEQUENCE [LARGE SCALE GENOMIC DNA]</scope>
    <source>
        <strain evidence="6">ATCC 33744 / DSM 2228 / GSL</strain>
    </source>
</reference>
<dbReference type="PANTHER" id="PTHR43537">
    <property type="entry name" value="TRANSCRIPTIONAL REGULATOR, GNTR FAMILY"/>
    <property type="match status" value="1"/>
</dbReference>
<dbReference type="PRINTS" id="PR00035">
    <property type="entry name" value="HTHGNTR"/>
</dbReference>
<dbReference type="GO" id="GO:0003700">
    <property type="term" value="F:DNA-binding transcription factor activity"/>
    <property type="evidence" value="ECO:0007669"/>
    <property type="project" value="InterPro"/>
</dbReference>
<keyword evidence="1" id="KW-0805">Transcription regulation</keyword>
<evidence type="ECO:0000313" key="5">
    <source>
        <dbReference type="EMBL" id="ADO78009.1"/>
    </source>
</evidence>
<evidence type="ECO:0000256" key="2">
    <source>
        <dbReference type="ARBA" id="ARBA00023125"/>
    </source>
</evidence>